<dbReference type="CDD" id="cd16413">
    <property type="entry name" value="DGQHR_domain"/>
    <property type="match status" value="1"/>
</dbReference>
<accession>A0ABX0XY67</accession>
<dbReference type="NCBIfam" id="NF041060">
    <property type="entry name" value="DpdB"/>
    <property type="match status" value="1"/>
</dbReference>
<dbReference type="InterPro" id="IPR017642">
    <property type="entry name" value="DNA_S_mod_DndB"/>
</dbReference>
<comment type="caution">
    <text evidence="1">The sequence shown here is derived from an EMBL/GenBank/DDBJ whole genome shotgun (WGS) entry which is preliminary data.</text>
</comment>
<keyword evidence="2" id="KW-1185">Reference proteome</keyword>
<dbReference type="NCBIfam" id="TIGR03187">
    <property type="entry name" value="DGQHR"/>
    <property type="match status" value="1"/>
</dbReference>
<evidence type="ECO:0000313" key="1">
    <source>
        <dbReference type="EMBL" id="NJC70852.1"/>
    </source>
</evidence>
<dbReference type="InterPro" id="IPR017601">
    <property type="entry name" value="DGQHR-contain_dom"/>
</dbReference>
<name>A0ABX0XY67_9ACTN</name>
<gene>
    <name evidence="1" type="ORF">HC031_14160</name>
</gene>
<proteinExistence type="predicted"/>
<dbReference type="Pfam" id="PF14072">
    <property type="entry name" value="DndB"/>
    <property type="match status" value="1"/>
</dbReference>
<reference evidence="1 2" key="1">
    <citation type="submission" date="2020-03" db="EMBL/GenBank/DDBJ databases">
        <title>WGS of the type strain of Planosporangium spp.</title>
        <authorList>
            <person name="Thawai C."/>
        </authorList>
    </citation>
    <scope>NUCLEOTIDE SEQUENCE [LARGE SCALE GENOMIC DNA]</scope>
    <source>
        <strain evidence="1 2">TBRC 5610</strain>
    </source>
</reference>
<organism evidence="1 2">
    <name type="scientific">Planosporangium thailandense</name>
    <dbReference type="NCBI Taxonomy" id="765197"/>
    <lineage>
        <taxon>Bacteria</taxon>
        <taxon>Bacillati</taxon>
        <taxon>Actinomycetota</taxon>
        <taxon>Actinomycetes</taxon>
        <taxon>Micromonosporales</taxon>
        <taxon>Micromonosporaceae</taxon>
        <taxon>Planosporangium</taxon>
    </lineage>
</organism>
<evidence type="ECO:0000313" key="2">
    <source>
        <dbReference type="Proteomes" id="UP000722989"/>
    </source>
</evidence>
<protein>
    <submittedName>
        <fullName evidence="1">DGQHR domain-containing protein</fullName>
    </submittedName>
</protein>
<dbReference type="RefSeq" id="WP_167925753.1">
    <property type="nucleotide sequence ID" value="NZ_JAATVY010000008.1"/>
</dbReference>
<sequence>MADRYELVLPALEVRQGERRIYSFAVDGKKLSDFTAVSRVRRDQQHALKGYQRPEVTSHIRAIRRYLESPGAMLPNALVVAFDDRVRFEPASGSAAVSYAQLGELIVPVDESWDDAEKPAWLVDGQQRTAAVRDAAIDEFPLCVVGFLADSDAEQRSQFILVNSTKPLPAGLIHELLPATQGELPVRYLRRRLPAEVLARLNLDEDSPFWGLIATPTSPNGVIKDNSILKMLENSLSDGALYQYRDPATGTGDVDAMAKHVKTFWTLVKACFPDAWGLLPRQSRLMHGVGIQAMGYVMDALTDGVKAGRLPVKKIEKILAELWPEAAWTSGTWTFDDGTERRWNSLQNTPNDIRLLTDHLLRRVRLLS</sequence>
<dbReference type="EMBL" id="JAATVY010000008">
    <property type="protein sequence ID" value="NJC70852.1"/>
    <property type="molecule type" value="Genomic_DNA"/>
</dbReference>
<dbReference type="Proteomes" id="UP000722989">
    <property type="component" value="Unassembled WGS sequence"/>
</dbReference>